<dbReference type="Gene3D" id="2.170.16.10">
    <property type="entry name" value="Hedgehog/Intein (Hint) domain"/>
    <property type="match status" value="1"/>
</dbReference>
<dbReference type="PANTHER" id="PTHR32305">
    <property type="match status" value="1"/>
</dbReference>
<dbReference type="SMART" id="SM00306">
    <property type="entry name" value="HintN"/>
    <property type="match status" value="1"/>
</dbReference>
<dbReference type="InterPro" id="IPR003587">
    <property type="entry name" value="Hint_dom_N"/>
</dbReference>
<dbReference type="InterPro" id="IPR022385">
    <property type="entry name" value="Rhs_assc_core"/>
</dbReference>
<protein>
    <submittedName>
        <fullName evidence="4">Polymorphic toxin-type HINT domain-containing protein</fullName>
    </submittedName>
</protein>
<evidence type="ECO:0000256" key="1">
    <source>
        <dbReference type="ARBA" id="ARBA00022737"/>
    </source>
</evidence>
<feature type="region of interest" description="Disordered" evidence="2">
    <location>
        <begin position="87"/>
        <end position="125"/>
    </location>
</feature>
<dbReference type="NCBIfam" id="TIGR03696">
    <property type="entry name" value="Rhs_assc_core"/>
    <property type="match status" value="1"/>
</dbReference>
<dbReference type="RefSeq" id="WP_311674413.1">
    <property type="nucleotide sequence ID" value="NZ_JAVREQ010000016.1"/>
</dbReference>
<dbReference type="PROSITE" id="PS50817">
    <property type="entry name" value="INTEIN_N_TER"/>
    <property type="match status" value="1"/>
</dbReference>
<dbReference type="Gene3D" id="2.180.10.10">
    <property type="entry name" value="RHS repeat-associated core"/>
    <property type="match status" value="2"/>
</dbReference>
<evidence type="ECO:0000313" key="5">
    <source>
        <dbReference type="Proteomes" id="UP001183414"/>
    </source>
</evidence>
<keyword evidence="5" id="KW-1185">Reference proteome</keyword>
<proteinExistence type="predicted"/>
<dbReference type="Pfam" id="PF25023">
    <property type="entry name" value="TEN_YD-shell"/>
    <property type="match status" value="1"/>
</dbReference>
<organism evidence="4 5">
    <name type="scientific">Streptomyces hazeniae</name>
    <dbReference type="NCBI Taxonomy" id="3075538"/>
    <lineage>
        <taxon>Bacteria</taxon>
        <taxon>Bacillati</taxon>
        <taxon>Actinomycetota</taxon>
        <taxon>Actinomycetes</taxon>
        <taxon>Kitasatosporales</taxon>
        <taxon>Streptomycetaceae</taxon>
        <taxon>Streptomyces</taxon>
    </lineage>
</organism>
<dbReference type="SUPFAM" id="SSF51294">
    <property type="entry name" value="Hedgehog/intein (Hint) domain"/>
    <property type="match status" value="1"/>
</dbReference>
<feature type="domain" description="Hint" evidence="3">
    <location>
        <begin position="2018"/>
        <end position="2123"/>
    </location>
</feature>
<feature type="compositionally biased region" description="Low complexity" evidence="2">
    <location>
        <begin position="1553"/>
        <end position="1566"/>
    </location>
</feature>
<reference evidence="5" key="1">
    <citation type="submission" date="2023-07" db="EMBL/GenBank/DDBJ databases">
        <title>30 novel species of actinomycetes from the DSMZ collection.</title>
        <authorList>
            <person name="Nouioui I."/>
        </authorList>
    </citation>
    <scope>NUCLEOTIDE SEQUENCE [LARGE SCALE GENOMIC DNA]</scope>
    <source>
        <strain evidence="5">DSM 42041</strain>
    </source>
</reference>
<dbReference type="InterPro" id="IPR031325">
    <property type="entry name" value="RHS_repeat"/>
</dbReference>
<dbReference type="InterPro" id="IPR036844">
    <property type="entry name" value="Hint_dom_sf"/>
</dbReference>
<feature type="region of interest" description="Disordered" evidence="2">
    <location>
        <begin position="883"/>
        <end position="904"/>
    </location>
</feature>
<sequence length="2297" mass="247330">MARPAWLRSRTIRNTHRFRRHTIVGLGLALSVGLLPGFVPQAAASGPPKPEIQDLDDPVPGKPARNQPHPANPVLKAKVKAPPRVVWPEAGTETLRPVSKSDKGKGGPLRLAGPSQASRSGAASPAAVDVTVLSRKKTLKAGVDGVLLDVRRSDGAKRAAAVDISLDYSGFAEAYGGDYGARLRLVQYPACLVDSPQKPECREAEELGSVNDTAQQRLTARVEAAGDGSDGAAPLVAALAGEGSDQGSYGATPLQPSAQWSVSNSSGAFNWSYPLRTPPVPGGLSPAIGLGYGSQSIDGQTAVTNNQGSWVGLGFSYEPGFIERRYKGCAKDGHKETNGDLCWAYDNATVQIAGGTAGRLVKDDDTGQWRVSADDNTRVEKKTGAPNGDDNGEYWVLTSADGTEYYFGLDNLPGWSSGDEQTESTWTVPVYGDDTGEPCYDATLADAHCRQAWRWNLDYVKDTHGNVMSFFYDKETNHYTQGLRTEENGKPYTRGGYLARIEYGQRHNEVYEQPAAARVVLDVTERCIGESSECEPGDLTDATASRWPDVPWDRHCKADTKCEGQNSPTFWTRKKLSKITTQIRSGSDYSDVESWKLRHIFTDNGDSSKSLWLKNIDHSGHVGGTATMPSVELLGEQLPNRVDVPGDDIQAMHRHRLSVVDNDTGGLLKILYEDADCAYDELPAPDASTERCFPVKWNPPGAEDPITDWFHKYVVRKTVEDDLSGGAPSMVTEYDYVGGAGWKEPKPDGISDAEYRTKSDWRGFAKVRVTKSDGTAAPENTRTEHTFLRGMGGEVTDSEGAKHQDSDHLSGHELETATYNGGFAANALVRKSINTVWTHRTAQRAESWGTQKAWYTAPQTTTTFTPLEGGGRRVTKATTRYDDETGRPVQTDDYGQTGEASDNTCTKTSYADNPDAHILSMVSRVQKLAVSCGDPYNHETQVLADTLTHYDGKAHGEGPTKGDTTKVRRLASYEGSTPTYQTVTSAAPADFDRFGRPLKVTDAAGESTSIAYTDSDGLATKKTETNPLGWVTSTEYEPAWGQPAAQVDPNGYRTELGHDPLGRLTGVWLEGRGKDTHSPSIRYTYLIRKGEPTAVKTERLGKDLNTYSTEYTLYDGLLRPRQVQTEGEDGDRLVADTYYNGLGEIRRTHTTYAATGAPQDQLFLPEVDKVDSATVTAYDGAGRKTADILEVEGSEKWRTTYAYGGDRTHVDPPVGTAPVTTITDAQGRTTEIRRYKGEEPQPSGTSADYEAMRYDYDAAGRLTEVTDQAANSWTYGYDQRGRKIWSDDPDAGRTTYGYDAMDRAVATTDARGVKVSTEYDEIGRTLGTWEGEPGTGERLTLNLYDGLKKNTLFGAYRYQDGEVLTSTLTTRVDDFYRPVEKRYSVGPAAPQALQGAYEFTNLYNNDGTIAGTTLPKAAGLPSETLLYEYDELQRPTALRTTNTGSYVGAARYSPTSLLQSLELARGGDSKRTTLSYTYERGTDRLTGSQVYVSGTDVPYDAHYTYDQSGNVQSITDTPNGGSADVQCFTHDWQSRLTEAWTSSKPSDGALGTGAPDAACSAGPSSSAIGGPAPYWQSFAYDASGNRSEQVRHGVGSAPDVTRTYTYGEGDAGPHQLTKVVQQTPAHGDDPAVTSQDTFTYDAAGNTEQRVLSGNTQTLEWNAEGRLAASTDAAGQKSTFGYDAGGSRLLRDEPAATTLYLPGMELRLDKSTGEIEGTRYYSFAGQTVALRTSEGVTFLAGDHHGTAQVAVDPQSGEVTRRRMDPFGMQRGTPEKDWVDDKGFLGKPMDSSTGLTHVGAREYEPENGRFVSADPLIDFTDPQQINGYAYANNSPVTSSDPSGLMLHDSVTGLGFGNQQVLHNYIHNHIGVERYRWMAQRNTVAANQAAAASAEANAAKQQAIAAAKELAAVVADELGITAALDCFTTGSLGSCGETAVNIATSFAGGVVGKLAAKYGLPWKWKKAVALGKRIAGLVGKLVSGFKTYWKQSKAAAKWSKIAAKVAKKQGDDAMPAACPVSNSFTPDTRVLMADGSTKPISEVRIGDEVRATDPETGETTVETVTAEILGKGLKRLVRVTVDVDGDKGDETASVTATDGHPFWVPELDAWIDATELKAGQWLRTSAGTHVQITAVARYTQPTTVHNLTVTDTHTYYVLAGATPVLVHNCGGGAADLGHLTDRADDLHSLIPSGGQRYRTTGMLHADGVGGGIDLSAVGARSNLTLIQRADSLDAGELAISMSNGAHAEVKLVTAAQHLGLSPGGIAASRPFCPACSQFLTNQGATLVSPRTALWLPSGVR</sequence>
<dbReference type="EMBL" id="JAVREQ010000016">
    <property type="protein sequence ID" value="MDT0380687.1"/>
    <property type="molecule type" value="Genomic_DNA"/>
</dbReference>
<dbReference type="CDD" id="cd00081">
    <property type="entry name" value="Hint"/>
    <property type="match status" value="1"/>
</dbReference>
<evidence type="ECO:0000256" key="2">
    <source>
        <dbReference type="SAM" id="MobiDB-lite"/>
    </source>
</evidence>
<dbReference type="InterPro" id="IPR030934">
    <property type="entry name" value="Intein_C"/>
</dbReference>
<dbReference type="Proteomes" id="UP001183414">
    <property type="component" value="Unassembled WGS sequence"/>
</dbReference>
<dbReference type="InterPro" id="IPR006141">
    <property type="entry name" value="Intein_N"/>
</dbReference>
<gene>
    <name evidence="4" type="ORF">RM572_18200</name>
</gene>
<dbReference type="PROSITE" id="PS50818">
    <property type="entry name" value="INTEIN_C_TER"/>
    <property type="match status" value="1"/>
</dbReference>
<feature type="region of interest" description="Disordered" evidence="2">
    <location>
        <begin position="43"/>
        <end position="73"/>
    </location>
</feature>
<keyword evidence="1" id="KW-0677">Repeat</keyword>
<dbReference type="InterPro" id="IPR006530">
    <property type="entry name" value="YD"/>
</dbReference>
<feature type="region of interest" description="Disordered" evidence="2">
    <location>
        <begin position="1541"/>
        <end position="1566"/>
    </location>
</feature>
<evidence type="ECO:0000259" key="3">
    <source>
        <dbReference type="SMART" id="SM00306"/>
    </source>
</evidence>
<dbReference type="NCBIfam" id="TIGR01643">
    <property type="entry name" value="YD_repeat_2x"/>
    <property type="match status" value="4"/>
</dbReference>
<dbReference type="InterPro" id="IPR050708">
    <property type="entry name" value="T6SS_VgrG/RHS"/>
</dbReference>
<evidence type="ECO:0000313" key="4">
    <source>
        <dbReference type="EMBL" id="MDT0380687.1"/>
    </source>
</evidence>
<dbReference type="InterPro" id="IPR056823">
    <property type="entry name" value="TEN-like_YD-shell"/>
</dbReference>
<comment type="caution">
    <text evidence="4">The sequence shown here is derived from an EMBL/GenBank/DDBJ whole genome shotgun (WGS) entry which is preliminary data.</text>
</comment>
<accession>A0ABU2NXH4</accession>
<dbReference type="Pfam" id="PF05593">
    <property type="entry name" value="RHS_repeat"/>
    <property type="match status" value="1"/>
</dbReference>
<dbReference type="PANTHER" id="PTHR32305:SF17">
    <property type="entry name" value="TRNA NUCLEASE WAPA"/>
    <property type="match status" value="1"/>
</dbReference>
<dbReference type="Pfam" id="PF07591">
    <property type="entry name" value="PT-HINT"/>
    <property type="match status" value="1"/>
</dbReference>
<name>A0ABU2NXH4_9ACTN</name>